<keyword evidence="3" id="KW-1185">Reference proteome</keyword>
<keyword evidence="1" id="KW-0812">Transmembrane</keyword>
<feature type="transmembrane region" description="Helical" evidence="1">
    <location>
        <begin position="376"/>
        <end position="393"/>
    </location>
</feature>
<protein>
    <recommendedName>
        <fullName evidence="4">Polysaccharide polymerase</fullName>
    </recommendedName>
</protein>
<proteinExistence type="predicted"/>
<keyword evidence="1" id="KW-1133">Transmembrane helix</keyword>
<feature type="transmembrane region" description="Helical" evidence="1">
    <location>
        <begin position="196"/>
        <end position="226"/>
    </location>
</feature>
<feature type="transmembrane region" description="Helical" evidence="1">
    <location>
        <begin position="238"/>
        <end position="256"/>
    </location>
</feature>
<comment type="caution">
    <text evidence="2">The sequence shown here is derived from an EMBL/GenBank/DDBJ whole genome shotgun (WGS) entry which is preliminary data.</text>
</comment>
<evidence type="ECO:0000313" key="3">
    <source>
        <dbReference type="Proteomes" id="UP000050454"/>
    </source>
</evidence>
<feature type="transmembrane region" description="Helical" evidence="1">
    <location>
        <begin position="268"/>
        <end position="287"/>
    </location>
</feature>
<feature type="transmembrane region" description="Helical" evidence="1">
    <location>
        <begin position="399"/>
        <end position="414"/>
    </location>
</feature>
<sequence length="423" mass="48829">MLINVTVLSLCFLYHLFFNKNIESLILLYICTLINGAFYFSNLKNIFDLKVWFVPLFTMVNSIAIFSEEFLMGGVAILPEYSPKPIITALYIFNIAVTSLPYIHHLASSKNVIRSTTKASRVFICSQKRVLIMMLGTYSFFIADFLRLGGFAHASNYGVNQYDYSIFNILINLFTLCWIIGFVLTAQRLKGSKLFWWFFVNLVFILLTKVIVGYRYFIILLLIAIAFRVLQLARINKLLYIFTGFFIFFIHGIIGLSRSGYELTLSNILFQLGLEFSIVSQINYFVFNDFNEFKFGYSFFSSFLNLVPGLRVLTDNFLFYPALHFNKNMVSAGDDNGFGFSFLSELYMNFGVLGALILSILVTYVNSFVHSKKGSIKNILAPLLIYLMIRIIRSDSIEFVKMSVYAYLIILLLKKRDIRYVWN</sequence>
<feature type="transmembrane region" description="Helical" evidence="1">
    <location>
        <begin position="47"/>
        <end position="66"/>
    </location>
</feature>
<feature type="transmembrane region" description="Helical" evidence="1">
    <location>
        <begin position="86"/>
        <end position="109"/>
    </location>
</feature>
<dbReference type="Proteomes" id="UP000050454">
    <property type="component" value="Unassembled WGS sequence"/>
</dbReference>
<feature type="transmembrane region" description="Helical" evidence="1">
    <location>
        <begin position="130"/>
        <end position="152"/>
    </location>
</feature>
<evidence type="ECO:0000313" key="2">
    <source>
        <dbReference type="EMBL" id="KPM48549.1"/>
    </source>
</evidence>
<gene>
    <name evidence="2" type="ORF">AFM12_07995</name>
</gene>
<feature type="transmembrane region" description="Helical" evidence="1">
    <location>
        <begin position="164"/>
        <end position="184"/>
    </location>
</feature>
<evidence type="ECO:0008006" key="4">
    <source>
        <dbReference type="Google" id="ProtNLM"/>
    </source>
</evidence>
<dbReference type="STRING" id="1605367.AFM12_07995"/>
<organism evidence="2 3">
    <name type="scientific">Jiulongibacter sediminis</name>
    <dbReference type="NCBI Taxonomy" id="1605367"/>
    <lineage>
        <taxon>Bacteria</taxon>
        <taxon>Pseudomonadati</taxon>
        <taxon>Bacteroidota</taxon>
        <taxon>Cytophagia</taxon>
        <taxon>Cytophagales</taxon>
        <taxon>Leadbetterellaceae</taxon>
        <taxon>Jiulongibacter</taxon>
    </lineage>
</organism>
<dbReference type="EMBL" id="LGTQ01000006">
    <property type="protein sequence ID" value="KPM48549.1"/>
    <property type="molecule type" value="Genomic_DNA"/>
</dbReference>
<keyword evidence="1" id="KW-0472">Membrane</keyword>
<evidence type="ECO:0000256" key="1">
    <source>
        <dbReference type="SAM" id="Phobius"/>
    </source>
</evidence>
<name>A0A0P7BD16_9BACT</name>
<feature type="transmembrane region" description="Helical" evidence="1">
    <location>
        <begin position="346"/>
        <end position="364"/>
    </location>
</feature>
<feature type="transmembrane region" description="Helical" evidence="1">
    <location>
        <begin position="22"/>
        <end position="40"/>
    </location>
</feature>
<dbReference type="AlphaFoldDB" id="A0A0P7BD16"/>
<reference evidence="2 3" key="1">
    <citation type="submission" date="2015-07" db="EMBL/GenBank/DDBJ databases">
        <title>The draft genome sequence of Leadbetterella sp. JN14-9.</title>
        <authorList>
            <person name="Liu Y."/>
            <person name="Du J."/>
            <person name="Shao Z."/>
        </authorList>
    </citation>
    <scope>NUCLEOTIDE SEQUENCE [LARGE SCALE GENOMIC DNA]</scope>
    <source>
        <strain evidence="2 3">JN14-9</strain>
    </source>
</reference>
<accession>A0A0P7BD16</accession>